<dbReference type="PANTHER" id="PTHR32166">
    <property type="entry name" value="OSJNBA0013A04.12 PROTEIN"/>
    <property type="match status" value="1"/>
</dbReference>
<feature type="region of interest" description="Disordered" evidence="1">
    <location>
        <begin position="1"/>
        <end position="52"/>
    </location>
</feature>
<evidence type="ECO:0000256" key="1">
    <source>
        <dbReference type="SAM" id="MobiDB-lite"/>
    </source>
</evidence>
<dbReference type="Pfam" id="PF04937">
    <property type="entry name" value="DUF659"/>
    <property type="match status" value="1"/>
</dbReference>
<feature type="domain" description="DUF659" evidence="2">
    <location>
        <begin position="230"/>
        <end position="277"/>
    </location>
</feature>
<dbReference type="AlphaFoldDB" id="A0A816IY10"/>
<evidence type="ECO:0000259" key="2">
    <source>
        <dbReference type="Pfam" id="PF04937"/>
    </source>
</evidence>
<sequence length="511" mass="57935">MALSATKRGPHRQGTPLPGEVIMSDAGAGTSQGGGSQGGGSQGEGQQVDPGRKYGTIVNNNVNHWKCIFCYKVLTAGISRLKQHLVGGYKNAKNWPICPENVRAELQNYMVKRAEERAALAMQFQPAVNEDDVEDLEADQPKRKTIKRKNHGPLDKFVTSLPPEILKGRKDMKGVFGVCDKELREKVCGGIARWFYDAGIPFNAATHDSFKEMTKLIGQYGMGLKPPSMSKEVSEVVKDATMLFKLLDEMVEEVGEKNVIQVVTDNASNYNAMKKCMFVNAYIYCRVPLVNMMRRCSGWLMARRNQPWATSTLQWIGRRKLLLKSFKWKKEKYEKVFEMVDKHWDLGSLVFQWLSGKGRLNRQLHTKRRNRLAQSRLNDMVFVKYNHALQRRMKKNDAKDPILLDEIDDSNEWLMGKMDGNSSNDEDDDFVHDDEDLTWSVVSKAVGAEEPSYTTRGAKTPKDNKGKGIVSSSTQNKRLELVDEDDDDIEGEEGFGYEKDLEYEENGYESD</sequence>
<dbReference type="Gramene" id="CDX80315">
    <property type="protein sequence ID" value="CDX80315"/>
    <property type="gene ID" value="GSBRNA2T00133328001"/>
</dbReference>
<dbReference type="Proteomes" id="UP001295469">
    <property type="component" value="Chromosome C09"/>
</dbReference>
<proteinExistence type="predicted"/>
<reference evidence="3" key="1">
    <citation type="submission" date="2021-01" db="EMBL/GenBank/DDBJ databases">
        <authorList>
            <consortium name="Genoscope - CEA"/>
            <person name="William W."/>
        </authorList>
    </citation>
    <scope>NUCLEOTIDE SEQUENCE</scope>
</reference>
<gene>
    <name evidence="3" type="ORF">DARMORV10_C09P51190.1</name>
</gene>
<name>A0A816IY10_BRANA</name>
<dbReference type="InterPro" id="IPR007021">
    <property type="entry name" value="DUF659"/>
</dbReference>
<dbReference type="PANTHER" id="PTHR32166:SF122">
    <property type="entry name" value="OS09G0499600 PROTEIN"/>
    <property type="match status" value="1"/>
</dbReference>
<dbReference type="OMA" id="MELSIPC"/>
<protein>
    <submittedName>
        <fullName evidence="3">(rape) hypothetical protein</fullName>
    </submittedName>
</protein>
<organism evidence="3">
    <name type="scientific">Brassica napus</name>
    <name type="common">Rape</name>
    <dbReference type="NCBI Taxonomy" id="3708"/>
    <lineage>
        <taxon>Eukaryota</taxon>
        <taxon>Viridiplantae</taxon>
        <taxon>Streptophyta</taxon>
        <taxon>Embryophyta</taxon>
        <taxon>Tracheophyta</taxon>
        <taxon>Spermatophyta</taxon>
        <taxon>Magnoliopsida</taxon>
        <taxon>eudicotyledons</taxon>
        <taxon>Gunneridae</taxon>
        <taxon>Pentapetalae</taxon>
        <taxon>rosids</taxon>
        <taxon>malvids</taxon>
        <taxon>Brassicales</taxon>
        <taxon>Brassicaceae</taxon>
        <taxon>Brassiceae</taxon>
        <taxon>Brassica</taxon>
    </lineage>
</organism>
<dbReference type="EMBL" id="HG994373">
    <property type="protein sequence ID" value="CAF1769466.1"/>
    <property type="molecule type" value="Genomic_DNA"/>
</dbReference>
<feature type="region of interest" description="Disordered" evidence="1">
    <location>
        <begin position="448"/>
        <end position="511"/>
    </location>
</feature>
<accession>A0A816IY10</accession>
<feature type="compositionally biased region" description="Gly residues" evidence="1">
    <location>
        <begin position="30"/>
        <end position="43"/>
    </location>
</feature>
<feature type="compositionally biased region" description="Acidic residues" evidence="1">
    <location>
        <begin position="482"/>
        <end position="511"/>
    </location>
</feature>
<evidence type="ECO:0000313" key="3">
    <source>
        <dbReference type="EMBL" id="CAF1769466.1"/>
    </source>
</evidence>